<dbReference type="InterPro" id="IPR027304">
    <property type="entry name" value="Trigger_fact/SurA_dom_sf"/>
</dbReference>
<reference evidence="1 2" key="1">
    <citation type="submission" date="2019-03" db="EMBL/GenBank/DDBJ databases">
        <title>Genomic Encyclopedia of Type Strains, Phase IV (KMG-IV): sequencing the most valuable type-strain genomes for metagenomic binning, comparative biology and taxonomic classification.</title>
        <authorList>
            <person name="Goeker M."/>
        </authorList>
    </citation>
    <scope>NUCLEOTIDE SEQUENCE [LARGE SCALE GENOMIC DNA]</scope>
    <source>
        <strain evidence="1 2">DSM 46770</strain>
    </source>
</reference>
<dbReference type="EMBL" id="SNYN01000004">
    <property type="protein sequence ID" value="TDQ53458.1"/>
    <property type="molecule type" value="Genomic_DNA"/>
</dbReference>
<proteinExistence type="predicted"/>
<keyword evidence="2" id="KW-1185">Reference proteome</keyword>
<dbReference type="Proteomes" id="UP000295281">
    <property type="component" value="Unassembled WGS sequence"/>
</dbReference>
<sequence length="361" mass="39089">MADSGPAEALARAGAFAARAAAEQPDPDTARRGLAALLYDVPGVRGRVVATTEPYDGSYHYDLLLTHEAGTHVVGFAPARSLPWPLRGARSPAEQDVVRVNGTVLRMRQAMAALDGLWERPRLLRHLVEACLVVEELAERGGAIDDAVDDALLQRRLDGFRLRHGLARAADTHRWLADHGMTHRDLEDRLTAELRLELLQEQLVGDRVAEAFRDAPDAFDTLPVAVAVLPSPRLCAAAHARCRDGRTPLEVAVGEAARGGPRPPDGPVSVSFGTQARHSAAEPVAALFSPSAAEGAVAEPHRVEGGHALVQRLGPVAPGVLDDRARAELRGVLFERWLDARLRSADVEWYWGNTRNDSRRS</sequence>
<dbReference type="InterPro" id="IPR030985">
    <property type="entry name" value="PpiC-rel_mature"/>
</dbReference>
<dbReference type="AlphaFoldDB" id="A0A4R6V406"/>
<dbReference type="SUPFAM" id="SSF109998">
    <property type="entry name" value="Triger factor/SurA peptide-binding domain-like"/>
    <property type="match status" value="1"/>
</dbReference>
<gene>
    <name evidence="1" type="ORF">EV190_104248</name>
</gene>
<protein>
    <submittedName>
        <fullName evidence="1">Putative peptide maturation system protein</fullName>
    </submittedName>
</protein>
<dbReference type="RefSeq" id="WP_133740961.1">
    <property type="nucleotide sequence ID" value="NZ_SNYN01000004.1"/>
</dbReference>
<accession>A0A4R6V406</accession>
<dbReference type="NCBIfam" id="TIGR04500">
    <property type="entry name" value="PpiC_rel_mature"/>
    <property type="match status" value="1"/>
</dbReference>
<name>A0A4R6V406_9ACTN</name>
<evidence type="ECO:0000313" key="2">
    <source>
        <dbReference type="Proteomes" id="UP000295281"/>
    </source>
</evidence>
<dbReference type="OrthoDB" id="4466141at2"/>
<comment type="caution">
    <text evidence="1">The sequence shown here is derived from an EMBL/GenBank/DDBJ whole genome shotgun (WGS) entry which is preliminary data.</text>
</comment>
<organism evidence="1 2">
    <name type="scientific">Actinorugispora endophytica</name>
    <dbReference type="NCBI Taxonomy" id="1605990"/>
    <lineage>
        <taxon>Bacteria</taxon>
        <taxon>Bacillati</taxon>
        <taxon>Actinomycetota</taxon>
        <taxon>Actinomycetes</taxon>
        <taxon>Streptosporangiales</taxon>
        <taxon>Nocardiopsidaceae</taxon>
        <taxon>Actinorugispora</taxon>
    </lineage>
</organism>
<evidence type="ECO:0000313" key="1">
    <source>
        <dbReference type="EMBL" id="TDQ53458.1"/>
    </source>
</evidence>